<organism evidence="5 6">
    <name type="scientific">Candidatus Amunia macphersoniae</name>
    <dbReference type="NCBI Taxonomy" id="3127014"/>
    <lineage>
        <taxon>Bacteria</taxon>
        <taxon>Bacillati</taxon>
        <taxon>Candidatus Dormiibacterota</taxon>
        <taxon>Candidatus Dormibacteria</taxon>
        <taxon>Candidatus Aeolococcales</taxon>
        <taxon>Candidatus Aeolococcaceae</taxon>
        <taxon>Candidatus Amunia</taxon>
    </lineage>
</organism>
<dbReference type="EMBL" id="JAEKNN010000064">
    <property type="protein sequence ID" value="MBJ7610550.1"/>
    <property type="molecule type" value="Genomic_DNA"/>
</dbReference>
<comment type="caution">
    <text evidence="5">The sequence shown here is derived from an EMBL/GenBank/DDBJ whole genome shotgun (WGS) entry which is preliminary data.</text>
</comment>
<dbReference type="SUPFAM" id="SSF46894">
    <property type="entry name" value="C-terminal effector domain of the bipartite response regulators"/>
    <property type="match status" value="1"/>
</dbReference>
<keyword evidence="2" id="KW-0597">Phosphoprotein</keyword>
<keyword evidence="1" id="KW-0238">DNA-binding</keyword>
<evidence type="ECO:0000313" key="5">
    <source>
        <dbReference type="EMBL" id="MBJ7610550.1"/>
    </source>
</evidence>
<dbReference type="SUPFAM" id="SSF52172">
    <property type="entry name" value="CheY-like"/>
    <property type="match status" value="1"/>
</dbReference>
<feature type="domain" description="HTH luxR-type" evidence="3">
    <location>
        <begin position="134"/>
        <end position="199"/>
    </location>
</feature>
<accession>A0A934NGW4</accession>
<dbReference type="InterPro" id="IPR016032">
    <property type="entry name" value="Sig_transdc_resp-reg_C-effctor"/>
</dbReference>
<sequence length="201" mass="21719">MIRVLIAEDQALLREALRDVLSRAEDIDVVATCERGDQIAEQAVATVPDVALLDVELPGMDGIQAASLLRDAVPACRALILTVFGRPGYLRRALDSGALGFVLKDTPPQQLIDAIRRTAAGERVVDRDLAVAALEHGHSPLTERERDVLALSREVAGTADIAAQLHLTEGTVRNYLSAAMQKLEVTSRAEAARMAEQHGWL</sequence>
<feature type="domain" description="Response regulatory" evidence="4">
    <location>
        <begin position="3"/>
        <end position="119"/>
    </location>
</feature>
<dbReference type="GO" id="GO:0000160">
    <property type="term" value="P:phosphorelay signal transduction system"/>
    <property type="evidence" value="ECO:0007669"/>
    <property type="project" value="InterPro"/>
</dbReference>
<dbReference type="GO" id="GO:0006355">
    <property type="term" value="P:regulation of DNA-templated transcription"/>
    <property type="evidence" value="ECO:0007669"/>
    <property type="project" value="InterPro"/>
</dbReference>
<dbReference type="PRINTS" id="PR00038">
    <property type="entry name" value="HTHLUXR"/>
</dbReference>
<evidence type="ECO:0000256" key="1">
    <source>
        <dbReference type="ARBA" id="ARBA00023125"/>
    </source>
</evidence>
<evidence type="ECO:0000256" key="2">
    <source>
        <dbReference type="PROSITE-ProRule" id="PRU00169"/>
    </source>
</evidence>
<dbReference type="SMART" id="SM00448">
    <property type="entry name" value="REC"/>
    <property type="match status" value="1"/>
</dbReference>
<dbReference type="InterPro" id="IPR011006">
    <property type="entry name" value="CheY-like_superfamily"/>
</dbReference>
<gene>
    <name evidence="5" type="ORF">JF887_14160</name>
</gene>
<dbReference type="Pfam" id="PF00196">
    <property type="entry name" value="GerE"/>
    <property type="match status" value="1"/>
</dbReference>
<proteinExistence type="predicted"/>
<reference evidence="5 6" key="1">
    <citation type="submission" date="2020-10" db="EMBL/GenBank/DDBJ databases">
        <title>Ca. Dormibacterota MAGs.</title>
        <authorList>
            <person name="Montgomery K."/>
        </authorList>
    </citation>
    <scope>NUCLEOTIDE SEQUENCE [LARGE SCALE GENOMIC DNA]</scope>
    <source>
        <strain evidence="5">Mitchell_Peninsula_5</strain>
    </source>
</reference>
<dbReference type="Gene3D" id="3.40.50.2300">
    <property type="match status" value="1"/>
</dbReference>
<name>A0A934NGW4_9BACT</name>
<dbReference type="AlphaFoldDB" id="A0A934NGW4"/>
<dbReference type="Pfam" id="PF00072">
    <property type="entry name" value="Response_reg"/>
    <property type="match status" value="1"/>
</dbReference>
<dbReference type="PROSITE" id="PS50110">
    <property type="entry name" value="RESPONSE_REGULATORY"/>
    <property type="match status" value="1"/>
</dbReference>
<dbReference type="PROSITE" id="PS50043">
    <property type="entry name" value="HTH_LUXR_2"/>
    <property type="match status" value="1"/>
</dbReference>
<dbReference type="GO" id="GO:0003677">
    <property type="term" value="F:DNA binding"/>
    <property type="evidence" value="ECO:0007669"/>
    <property type="project" value="UniProtKB-KW"/>
</dbReference>
<dbReference type="PANTHER" id="PTHR43214:SF42">
    <property type="entry name" value="TRANSCRIPTIONAL REGULATORY PROTEIN DESR"/>
    <property type="match status" value="1"/>
</dbReference>
<evidence type="ECO:0000259" key="4">
    <source>
        <dbReference type="PROSITE" id="PS50110"/>
    </source>
</evidence>
<feature type="modified residue" description="4-aspartylphosphate" evidence="2">
    <location>
        <position position="54"/>
    </location>
</feature>
<dbReference type="InterPro" id="IPR039420">
    <property type="entry name" value="WalR-like"/>
</dbReference>
<dbReference type="InterPro" id="IPR000792">
    <property type="entry name" value="Tscrpt_reg_LuxR_C"/>
</dbReference>
<dbReference type="SMART" id="SM00421">
    <property type="entry name" value="HTH_LUXR"/>
    <property type="match status" value="1"/>
</dbReference>
<dbReference type="InterPro" id="IPR001789">
    <property type="entry name" value="Sig_transdc_resp-reg_receiver"/>
</dbReference>
<dbReference type="PANTHER" id="PTHR43214">
    <property type="entry name" value="TWO-COMPONENT RESPONSE REGULATOR"/>
    <property type="match status" value="1"/>
</dbReference>
<dbReference type="Proteomes" id="UP000614410">
    <property type="component" value="Unassembled WGS sequence"/>
</dbReference>
<evidence type="ECO:0000313" key="6">
    <source>
        <dbReference type="Proteomes" id="UP000614410"/>
    </source>
</evidence>
<evidence type="ECO:0000259" key="3">
    <source>
        <dbReference type="PROSITE" id="PS50043"/>
    </source>
</evidence>
<dbReference type="CDD" id="cd06170">
    <property type="entry name" value="LuxR_C_like"/>
    <property type="match status" value="1"/>
</dbReference>
<protein>
    <submittedName>
        <fullName evidence="5">Response regulator transcription factor</fullName>
    </submittedName>
</protein>